<dbReference type="EMBL" id="KK198755">
    <property type="protein sequence ID" value="KCW78766.1"/>
    <property type="molecule type" value="Genomic_DNA"/>
</dbReference>
<sequence>MDPPKEEVQMHALHDLASPNLYPRDNAITQRSVSQRTWHTSVDHFGIAKDGPIYCVFRRVVGQPEMLPTPPTRREA</sequence>
<accession>A0A059CKP9</accession>
<name>A0A059CKP9_EUCGR</name>
<dbReference type="InParanoid" id="A0A059CKP9"/>
<evidence type="ECO:0000313" key="1">
    <source>
        <dbReference type="EMBL" id="KCW78766.1"/>
    </source>
</evidence>
<gene>
    <name evidence="1" type="ORF">EUGRSUZ_C00200</name>
</gene>
<proteinExistence type="predicted"/>
<reference evidence="1" key="1">
    <citation type="submission" date="2013-07" db="EMBL/GenBank/DDBJ databases">
        <title>The genome of Eucalyptus grandis.</title>
        <authorList>
            <person name="Schmutz J."/>
            <person name="Hayes R."/>
            <person name="Myburg A."/>
            <person name="Tuskan G."/>
            <person name="Grattapaglia D."/>
            <person name="Rokhsar D.S."/>
        </authorList>
    </citation>
    <scope>NUCLEOTIDE SEQUENCE</scope>
    <source>
        <tissue evidence="1">Leaf extractions</tissue>
    </source>
</reference>
<protein>
    <submittedName>
        <fullName evidence="1">Uncharacterized protein</fullName>
    </submittedName>
</protein>
<dbReference type="Gramene" id="KCW78766">
    <property type="protein sequence ID" value="KCW78766"/>
    <property type="gene ID" value="EUGRSUZ_C00200"/>
</dbReference>
<organism evidence="1">
    <name type="scientific">Eucalyptus grandis</name>
    <name type="common">Flooded gum</name>
    <dbReference type="NCBI Taxonomy" id="71139"/>
    <lineage>
        <taxon>Eukaryota</taxon>
        <taxon>Viridiplantae</taxon>
        <taxon>Streptophyta</taxon>
        <taxon>Embryophyta</taxon>
        <taxon>Tracheophyta</taxon>
        <taxon>Spermatophyta</taxon>
        <taxon>Magnoliopsida</taxon>
        <taxon>eudicotyledons</taxon>
        <taxon>Gunneridae</taxon>
        <taxon>Pentapetalae</taxon>
        <taxon>rosids</taxon>
        <taxon>malvids</taxon>
        <taxon>Myrtales</taxon>
        <taxon>Myrtaceae</taxon>
        <taxon>Myrtoideae</taxon>
        <taxon>Eucalypteae</taxon>
        <taxon>Eucalyptus</taxon>
    </lineage>
</organism>
<dbReference type="AlphaFoldDB" id="A0A059CKP9"/>